<dbReference type="AlphaFoldDB" id="A0A1T0B552"/>
<dbReference type="OrthoDB" id="5689656at2"/>
<dbReference type="SMART" id="SM00935">
    <property type="entry name" value="OmpH"/>
    <property type="match status" value="1"/>
</dbReference>
<sequence length="190" mass="20965">MKKTLKVTALSLALALTSTFAAASENIAVINGDYLFQNHPDRKAAADKLESEFKATRDKLVASKKQIDEKIAAAQKKIEAKVVALQKDAPKLRAADIKKREDEIKKLEETEQAAINKLIAAHDEEVQKYQESYAKRENEETKKIADSIEAAVKAVAKQKQYTMVLNQGAVAFADDAKNINEDVLKAIPAK</sequence>
<keyword evidence="3" id="KW-0175">Coiled coil</keyword>
<proteinExistence type="inferred from homology"/>
<comment type="similarity">
    <text evidence="2">Belongs to the skp family.</text>
</comment>
<dbReference type="PIRSF" id="PIRSF002094">
    <property type="entry name" value="OMP26_Skp"/>
    <property type="match status" value="1"/>
</dbReference>
<evidence type="ECO:0000256" key="3">
    <source>
        <dbReference type="SAM" id="Coils"/>
    </source>
</evidence>
<keyword evidence="1 4" id="KW-0732">Signal</keyword>
<protein>
    <recommendedName>
        <fullName evidence="7">Outer membrane protein 26</fullName>
    </recommendedName>
</protein>
<dbReference type="GO" id="GO:0051082">
    <property type="term" value="F:unfolded protein binding"/>
    <property type="evidence" value="ECO:0007669"/>
    <property type="project" value="InterPro"/>
</dbReference>
<dbReference type="GO" id="GO:0005829">
    <property type="term" value="C:cytosol"/>
    <property type="evidence" value="ECO:0007669"/>
    <property type="project" value="TreeGrafter"/>
</dbReference>
<dbReference type="Proteomes" id="UP000190023">
    <property type="component" value="Unassembled WGS sequence"/>
</dbReference>
<dbReference type="InterPro" id="IPR024930">
    <property type="entry name" value="Skp_dom_sf"/>
</dbReference>
<feature type="chain" id="PRO_5012684644" description="Outer membrane protein 26" evidence="4">
    <location>
        <begin position="24"/>
        <end position="190"/>
    </location>
</feature>
<evidence type="ECO:0000256" key="4">
    <source>
        <dbReference type="SAM" id="SignalP"/>
    </source>
</evidence>
<organism evidence="5 6">
    <name type="scientific">[Haemophilus] felis</name>
    <dbReference type="NCBI Taxonomy" id="123822"/>
    <lineage>
        <taxon>Bacteria</taxon>
        <taxon>Pseudomonadati</taxon>
        <taxon>Pseudomonadota</taxon>
        <taxon>Gammaproteobacteria</taxon>
        <taxon>Pasteurellales</taxon>
        <taxon>Pasteurellaceae</taxon>
    </lineage>
</organism>
<evidence type="ECO:0000313" key="5">
    <source>
        <dbReference type="EMBL" id="OOS05247.1"/>
    </source>
</evidence>
<dbReference type="STRING" id="123822.B0188_04370"/>
<evidence type="ECO:0000313" key="6">
    <source>
        <dbReference type="Proteomes" id="UP000190023"/>
    </source>
</evidence>
<dbReference type="Pfam" id="PF03938">
    <property type="entry name" value="OmpH"/>
    <property type="match status" value="1"/>
</dbReference>
<evidence type="ECO:0000256" key="1">
    <source>
        <dbReference type="ARBA" id="ARBA00022729"/>
    </source>
</evidence>
<feature type="coiled-coil region" evidence="3">
    <location>
        <begin position="46"/>
        <end position="139"/>
    </location>
</feature>
<dbReference type="SUPFAM" id="SSF111384">
    <property type="entry name" value="OmpH-like"/>
    <property type="match status" value="1"/>
</dbReference>
<dbReference type="InterPro" id="IPR005632">
    <property type="entry name" value="Chaperone_Skp"/>
</dbReference>
<accession>A0A1T0B552</accession>
<dbReference type="EMBL" id="MUYB01000015">
    <property type="protein sequence ID" value="OOS05247.1"/>
    <property type="molecule type" value="Genomic_DNA"/>
</dbReference>
<dbReference type="GO" id="GO:0050821">
    <property type="term" value="P:protein stabilization"/>
    <property type="evidence" value="ECO:0007669"/>
    <property type="project" value="TreeGrafter"/>
</dbReference>
<gene>
    <name evidence="5" type="ORF">B0188_04370</name>
</gene>
<name>A0A1T0B552_9PAST</name>
<dbReference type="Gene3D" id="3.30.910.20">
    <property type="entry name" value="Skp domain"/>
    <property type="match status" value="2"/>
</dbReference>
<comment type="caution">
    <text evidence="5">The sequence shown here is derived from an EMBL/GenBank/DDBJ whole genome shotgun (WGS) entry which is preliminary data.</text>
</comment>
<dbReference type="PANTHER" id="PTHR35089:SF1">
    <property type="entry name" value="CHAPERONE PROTEIN SKP"/>
    <property type="match status" value="1"/>
</dbReference>
<evidence type="ECO:0000256" key="2">
    <source>
        <dbReference type="PIRNR" id="PIRNR002094"/>
    </source>
</evidence>
<reference evidence="5 6" key="1">
    <citation type="submission" date="2017-02" db="EMBL/GenBank/DDBJ databases">
        <title>Draft genome sequence of Haemophilus felis CCUG 31170 type strain.</title>
        <authorList>
            <person name="Engstrom-Jakobsson H."/>
            <person name="Salva-Serra F."/>
            <person name="Thorell K."/>
            <person name="Gonzales-Siles L."/>
            <person name="Karlsson R."/>
            <person name="Boulund F."/>
            <person name="Engstrand L."/>
            <person name="Kristiansson E."/>
            <person name="Moore E."/>
        </authorList>
    </citation>
    <scope>NUCLEOTIDE SEQUENCE [LARGE SCALE GENOMIC DNA]</scope>
    <source>
        <strain evidence="5 6">CCUG 31170</strain>
    </source>
</reference>
<dbReference type="PANTHER" id="PTHR35089">
    <property type="entry name" value="CHAPERONE PROTEIN SKP"/>
    <property type="match status" value="1"/>
</dbReference>
<feature type="signal peptide" evidence="4">
    <location>
        <begin position="1"/>
        <end position="23"/>
    </location>
</feature>
<keyword evidence="6" id="KW-1185">Reference proteome</keyword>
<evidence type="ECO:0008006" key="7">
    <source>
        <dbReference type="Google" id="ProtNLM"/>
    </source>
</evidence>